<evidence type="ECO:0000256" key="1">
    <source>
        <dbReference type="SAM" id="MobiDB-lite"/>
    </source>
</evidence>
<evidence type="ECO:0000259" key="2">
    <source>
        <dbReference type="PROSITE" id="PS51673"/>
    </source>
</evidence>
<feature type="domain" description="SUZ" evidence="2">
    <location>
        <begin position="3"/>
        <end position="76"/>
    </location>
</feature>
<dbReference type="GeneID" id="34946360"/>
<dbReference type="EMBL" id="CAID01000014">
    <property type="protein sequence ID" value="CEG01970.1"/>
    <property type="molecule type" value="Genomic_DNA"/>
</dbReference>
<feature type="compositionally biased region" description="Pro residues" evidence="1">
    <location>
        <begin position="203"/>
        <end position="229"/>
    </location>
</feature>
<dbReference type="Pfam" id="PF12752">
    <property type="entry name" value="SUZ"/>
    <property type="match status" value="1"/>
</dbReference>
<dbReference type="KEGG" id="ota:OT_ostta14g00390"/>
<keyword evidence="4" id="KW-1185">Reference proteome</keyword>
<proteinExistence type="predicted"/>
<dbReference type="RefSeq" id="XP_022841277.1">
    <property type="nucleotide sequence ID" value="XM_022982496.1"/>
</dbReference>
<comment type="caution">
    <text evidence="3">The sequence shown here is derived from an EMBL/GenBank/DDBJ whole genome shotgun (WGS) entry which is preliminary data.</text>
</comment>
<reference evidence="3 4" key="2">
    <citation type="journal article" date="2014" name="BMC Genomics">
        <title>An improved genome of the model marine alga Ostreococcus tauri unfolds by assessing Illumina de novo assemblies.</title>
        <authorList>
            <person name="Blanc-Mathieu R."/>
            <person name="Verhelst B."/>
            <person name="Derelle E."/>
            <person name="Rombauts S."/>
            <person name="Bouget F.Y."/>
            <person name="Carre I."/>
            <person name="Chateau A."/>
            <person name="Eyre-Walker A."/>
            <person name="Grimsley N."/>
            <person name="Moreau H."/>
            <person name="Piegu B."/>
            <person name="Rivals E."/>
            <person name="Schackwitz W."/>
            <person name="Van de Peer Y."/>
            <person name="Piganeau G."/>
        </authorList>
    </citation>
    <scope>NUCLEOTIDE SEQUENCE [LARGE SCALE GENOMIC DNA]</scope>
    <source>
        <strain evidence="4">OTTH 0595 / CCAP 157/2 / RCC745</strain>
    </source>
</reference>
<feature type="compositionally biased region" description="Basic and acidic residues" evidence="1">
    <location>
        <begin position="83"/>
        <end position="94"/>
    </location>
</feature>
<sequence length="237" mass="25595">MERALDARTHDGEDDGTTTRRPTTIVRRAEIADGRADARGVRTFELGEVRERGRTALEEKEEAYRLARERIFGAEEDADEAEAEWRGASVDERGGTNAGVDDVGVNGGKMRGGDEEASASGRSLSAAPFVPRSGKAVKKDRRADLQDDDFWRGGVRASRDGAGVFVPPQTYPGVPIGPPGWVHPIQPRYAAGYPGPPLQFAPMPPYGMPPPHFSAQAPPPLPRGPPPPNAQFRPPSR</sequence>
<dbReference type="InParanoid" id="A0A096PAP4"/>
<gene>
    <name evidence="3" type="ORF">OT_ostta14g00390</name>
</gene>
<feature type="compositionally biased region" description="Basic and acidic residues" evidence="1">
    <location>
        <begin position="1"/>
        <end position="11"/>
    </location>
</feature>
<feature type="region of interest" description="Disordered" evidence="1">
    <location>
        <begin position="203"/>
        <end position="237"/>
    </location>
</feature>
<dbReference type="Proteomes" id="UP000009170">
    <property type="component" value="Unassembled WGS sequence"/>
</dbReference>
<feature type="region of interest" description="Disordered" evidence="1">
    <location>
        <begin position="76"/>
        <end position="144"/>
    </location>
</feature>
<dbReference type="PROSITE" id="PS51673">
    <property type="entry name" value="SUZ"/>
    <property type="match status" value="1"/>
</dbReference>
<protein>
    <submittedName>
        <fullName evidence="3">Unnamed product</fullName>
    </submittedName>
</protein>
<dbReference type="AlphaFoldDB" id="A0A096PAP4"/>
<name>A0A096PAP4_OSTTA</name>
<evidence type="ECO:0000313" key="3">
    <source>
        <dbReference type="EMBL" id="CEG01970.1"/>
    </source>
</evidence>
<reference evidence="4" key="1">
    <citation type="journal article" date="2006" name="Proc. Natl. Acad. Sci. U.S.A.">
        <title>Genome analysis of the smallest free-living eukaryote Ostreococcus tauri unveils many unique features.</title>
        <authorList>
            <person name="Derelle E."/>
            <person name="Ferraz C."/>
            <person name="Rombauts S."/>
            <person name="Rouze P."/>
            <person name="Worden A.Z."/>
            <person name="Robbens S."/>
            <person name="Partensky F."/>
            <person name="Degroeve S."/>
            <person name="Echeynie S."/>
            <person name="Cooke R."/>
            <person name="Saeys Y."/>
            <person name="Wuyts J."/>
            <person name="Jabbari K."/>
            <person name="Bowler C."/>
            <person name="Panaud O."/>
            <person name="Piegu B."/>
            <person name="Ball S.G."/>
            <person name="Ral J.-P."/>
            <person name="Bouget F.-Y."/>
            <person name="Piganeau G."/>
            <person name="De Baets B."/>
            <person name="Picard A."/>
            <person name="Delseny M."/>
            <person name="Demaille J."/>
            <person name="Van de Peer Y."/>
            <person name="Moreau H."/>
        </authorList>
    </citation>
    <scope>NUCLEOTIDE SEQUENCE [LARGE SCALE GENOMIC DNA]</scope>
    <source>
        <strain evidence="4">OTTH 0595 / CCAP 157/2 / RCC745</strain>
    </source>
</reference>
<dbReference type="InterPro" id="IPR024771">
    <property type="entry name" value="SUZ"/>
</dbReference>
<feature type="region of interest" description="Disordered" evidence="1">
    <location>
        <begin position="1"/>
        <end position="23"/>
    </location>
</feature>
<evidence type="ECO:0000313" key="4">
    <source>
        <dbReference type="Proteomes" id="UP000009170"/>
    </source>
</evidence>
<accession>A0A096PAP4</accession>
<organism evidence="3 4">
    <name type="scientific">Ostreococcus tauri</name>
    <name type="common">Marine green alga</name>
    <dbReference type="NCBI Taxonomy" id="70448"/>
    <lineage>
        <taxon>Eukaryota</taxon>
        <taxon>Viridiplantae</taxon>
        <taxon>Chlorophyta</taxon>
        <taxon>Mamiellophyceae</taxon>
        <taxon>Mamiellales</taxon>
        <taxon>Bathycoccaceae</taxon>
        <taxon>Ostreococcus</taxon>
    </lineage>
</organism>